<name>W4L3C7_ENTF1</name>
<dbReference type="Proteomes" id="UP000019141">
    <property type="component" value="Unassembled WGS sequence"/>
</dbReference>
<dbReference type="EMBL" id="AZHW01001425">
    <property type="protein sequence ID" value="ETW92608.1"/>
    <property type="molecule type" value="Genomic_DNA"/>
</dbReference>
<reference evidence="2 3" key="1">
    <citation type="journal article" date="2014" name="Nature">
        <title>An environmental bacterial taxon with a large and distinct metabolic repertoire.</title>
        <authorList>
            <person name="Wilson M.C."/>
            <person name="Mori T."/>
            <person name="Ruckert C."/>
            <person name="Uria A.R."/>
            <person name="Helf M.J."/>
            <person name="Takada K."/>
            <person name="Gernert C."/>
            <person name="Steffens U.A."/>
            <person name="Heycke N."/>
            <person name="Schmitt S."/>
            <person name="Rinke C."/>
            <person name="Helfrich E.J."/>
            <person name="Brachmann A.O."/>
            <person name="Gurgui C."/>
            <person name="Wakimoto T."/>
            <person name="Kracht M."/>
            <person name="Crusemann M."/>
            <person name="Hentschel U."/>
            <person name="Abe I."/>
            <person name="Matsunaga S."/>
            <person name="Kalinowski J."/>
            <person name="Takeyama H."/>
            <person name="Piel J."/>
        </authorList>
    </citation>
    <scope>NUCLEOTIDE SEQUENCE [LARGE SCALE GENOMIC DNA]</scope>
    <source>
        <strain evidence="3">TSY1</strain>
    </source>
</reference>
<feature type="domain" description="NAD-dependent epimerase/dehydratase" evidence="1">
    <location>
        <begin position="5"/>
        <end position="157"/>
    </location>
</feature>
<dbReference type="InterPro" id="IPR001509">
    <property type="entry name" value="Epimerase_deHydtase"/>
</dbReference>
<organism evidence="2 3">
    <name type="scientific">Entotheonella factor</name>
    <dbReference type="NCBI Taxonomy" id="1429438"/>
    <lineage>
        <taxon>Bacteria</taxon>
        <taxon>Pseudomonadati</taxon>
        <taxon>Nitrospinota/Tectimicrobiota group</taxon>
        <taxon>Candidatus Tectimicrobiota</taxon>
        <taxon>Candidatus Entotheonellia</taxon>
        <taxon>Candidatus Entotheonellales</taxon>
        <taxon>Candidatus Entotheonellaceae</taxon>
        <taxon>Candidatus Entotheonella</taxon>
    </lineage>
</organism>
<evidence type="ECO:0000313" key="3">
    <source>
        <dbReference type="Proteomes" id="UP000019141"/>
    </source>
</evidence>
<dbReference type="AlphaFoldDB" id="W4L3C7"/>
<proteinExistence type="predicted"/>
<evidence type="ECO:0000259" key="1">
    <source>
        <dbReference type="Pfam" id="PF01370"/>
    </source>
</evidence>
<accession>W4L3C7</accession>
<dbReference type="SUPFAM" id="SSF51735">
    <property type="entry name" value="NAD(P)-binding Rossmann-fold domains"/>
    <property type="match status" value="1"/>
</dbReference>
<dbReference type="InterPro" id="IPR036291">
    <property type="entry name" value="NAD(P)-bd_dom_sf"/>
</dbReference>
<protein>
    <recommendedName>
        <fullName evidence="1">NAD-dependent epimerase/dehydratase domain-containing protein</fullName>
    </recommendedName>
</protein>
<comment type="caution">
    <text evidence="2">The sequence shown here is derived from an EMBL/GenBank/DDBJ whole genome shotgun (WGS) entry which is preliminary data.</text>
</comment>
<evidence type="ECO:0000313" key="2">
    <source>
        <dbReference type="EMBL" id="ETW92608.1"/>
    </source>
</evidence>
<dbReference type="Gene3D" id="3.40.50.720">
    <property type="entry name" value="NAD(P)-binding Rossmann-like Domain"/>
    <property type="match status" value="1"/>
</dbReference>
<sequence>MADRVLLTGATGYIADQLLPTFRDRYQMVLVDVKAENRQGERVDDVAVTDLIDTDRSKYAHLFDGVDAVVHLGYKRRSGDPLEHFYDENQNVTMAYNVLRCAYEAGVPRVAIASSNHAADWYEHNLIHTRQMEMLDPYALPLSDNFYGWAKATYEHLGFLFANGLGGFNDASGRQSHTSNLAAGRRMGVVMVRIGAPRHLDINLYTDDPANYKRDLGAYISPRDLTQLFVKAIEAPNIDNAHGVPWQVVYGISNNTRAFWSLSNAREVLGYAPEDDSEVIYAEDIRRLLIESGAPGGRVGA</sequence>
<dbReference type="HOGENOM" id="CLU_079334_2_0_7"/>
<gene>
    <name evidence="2" type="ORF">ETSY1_42895</name>
</gene>
<keyword evidence="3" id="KW-1185">Reference proteome</keyword>
<dbReference type="Pfam" id="PF01370">
    <property type="entry name" value="Epimerase"/>
    <property type="match status" value="1"/>
</dbReference>